<dbReference type="Pfam" id="PF17042">
    <property type="entry name" value="NBD_C"/>
    <property type="match status" value="1"/>
</dbReference>
<comment type="similarity">
    <text evidence="1">Belongs to the four-carbon acid sugar kinase family.</text>
</comment>
<dbReference type="GO" id="GO:0005524">
    <property type="term" value="F:ATP binding"/>
    <property type="evidence" value="ECO:0007669"/>
    <property type="project" value="UniProtKB-KW"/>
</dbReference>
<proteinExistence type="inferred from homology"/>
<organism evidence="15 16">
    <name type="scientific">Pirellulimonas nuda</name>
    <dbReference type="NCBI Taxonomy" id="2528009"/>
    <lineage>
        <taxon>Bacteria</taxon>
        <taxon>Pseudomonadati</taxon>
        <taxon>Planctomycetota</taxon>
        <taxon>Planctomycetia</taxon>
        <taxon>Pirellulales</taxon>
        <taxon>Lacipirellulaceae</taxon>
        <taxon>Pirellulimonas</taxon>
    </lineage>
</organism>
<comment type="catalytic activity">
    <reaction evidence="8">
        <text>3-dehydro-D-erythronate + ATP = 3-dehydro-4-O-phospho-D-erythronate + ADP + H(+)</text>
        <dbReference type="Rhea" id="RHEA:52556"/>
        <dbReference type="ChEBI" id="CHEBI:15378"/>
        <dbReference type="ChEBI" id="CHEBI:30616"/>
        <dbReference type="ChEBI" id="CHEBI:57958"/>
        <dbReference type="ChEBI" id="CHEBI:136593"/>
        <dbReference type="ChEBI" id="CHEBI:456216"/>
        <dbReference type="EC" id="2.7.1.217"/>
    </reaction>
</comment>
<dbReference type="Pfam" id="PF07005">
    <property type="entry name" value="SBD_N"/>
    <property type="match status" value="1"/>
</dbReference>
<evidence type="ECO:0000259" key="14">
    <source>
        <dbReference type="Pfam" id="PF17042"/>
    </source>
</evidence>
<reference evidence="15 16" key="1">
    <citation type="submission" date="2019-02" db="EMBL/GenBank/DDBJ databases">
        <title>Deep-cultivation of Planctomycetes and their phenomic and genomic characterization uncovers novel biology.</title>
        <authorList>
            <person name="Wiegand S."/>
            <person name="Jogler M."/>
            <person name="Boedeker C."/>
            <person name="Pinto D."/>
            <person name="Vollmers J."/>
            <person name="Rivas-Marin E."/>
            <person name="Kohn T."/>
            <person name="Peeters S.H."/>
            <person name="Heuer A."/>
            <person name="Rast P."/>
            <person name="Oberbeckmann S."/>
            <person name="Bunk B."/>
            <person name="Jeske O."/>
            <person name="Meyerdierks A."/>
            <person name="Storesund J.E."/>
            <person name="Kallscheuer N."/>
            <person name="Luecker S."/>
            <person name="Lage O.M."/>
            <person name="Pohl T."/>
            <person name="Merkel B.J."/>
            <person name="Hornburger P."/>
            <person name="Mueller R.-W."/>
            <person name="Bruemmer F."/>
            <person name="Labrenz M."/>
            <person name="Spormann A.M."/>
            <person name="Op den Camp H."/>
            <person name="Overmann J."/>
            <person name="Amann R."/>
            <person name="Jetten M.S.M."/>
            <person name="Mascher T."/>
            <person name="Medema M.H."/>
            <person name="Devos D.P."/>
            <person name="Kaster A.-K."/>
            <person name="Ovreas L."/>
            <person name="Rohde M."/>
            <person name="Galperin M.Y."/>
            <person name="Jogler C."/>
        </authorList>
    </citation>
    <scope>NUCLEOTIDE SEQUENCE [LARGE SCALE GENOMIC DNA]</scope>
    <source>
        <strain evidence="15 16">Pla175</strain>
    </source>
</reference>
<feature type="domain" description="Four-carbon acid sugar kinase nucleotide binding" evidence="14">
    <location>
        <begin position="238"/>
        <end position="393"/>
    </location>
</feature>
<dbReference type="SUPFAM" id="SSF142764">
    <property type="entry name" value="YgbK-like"/>
    <property type="match status" value="1"/>
</dbReference>
<dbReference type="InterPro" id="IPR042213">
    <property type="entry name" value="NBD_C_sf"/>
</dbReference>
<protein>
    <recommendedName>
        <fullName evidence="11">3-oxo-tetronate kinase</fullName>
        <ecNumber evidence="10">2.7.1.217</ecNumber>
    </recommendedName>
    <alternativeName>
        <fullName evidence="12">3-dehydrotetronate 4-kinase</fullName>
    </alternativeName>
</protein>
<dbReference type="Proteomes" id="UP000317429">
    <property type="component" value="Chromosome"/>
</dbReference>
<dbReference type="InterPro" id="IPR037051">
    <property type="entry name" value="4-carb_acid_sugar_kinase_N_sf"/>
</dbReference>
<evidence type="ECO:0000256" key="9">
    <source>
        <dbReference type="ARBA" id="ARBA00037335"/>
    </source>
</evidence>
<evidence type="ECO:0000256" key="6">
    <source>
        <dbReference type="ARBA" id="ARBA00023277"/>
    </source>
</evidence>
<evidence type="ECO:0000256" key="4">
    <source>
        <dbReference type="ARBA" id="ARBA00022777"/>
    </source>
</evidence>
<dbReference type="EC" id="2.7.1.217" evidence="10"/>
<evidence type="ECO:0000256" key="2">
    <source>
        <dbReference type="ARBA" id="ARBA00022679"/>
    </source>
</evidence>
<dbReference type="EMBL" id="CP036291">
    <property type="protein sequence ID" value="QDU88554.1"/>
    <property type="molecule type" value="Genomic_DNA"/>
</dbReference>
<dbReference type="InterPro" id="IPR010737">
    <property type="entry name" value="4-carb_acid_sugar_kinase_N"/>
</dbReference>
<evidence type="ECO:0000313" key="16">
    <source>
        <dbReference type="Proteomes" id="UP000317429"/>
    </source>
</evidence>
<keyword evidence="5" id="KW-0067">ATP-binding</keyword>
<dbReference type="Gene3D" id="3.40.980.20">
    <property type="entry name" value="Four-carbon acid sugar kinase, nucleotide binding domain"/>
    <property type="match status" value="1"/>
</dbReference>
<keyword evidence="3" id="KW-0547">Nucleotide-binding</keyword>
<sequence length="400" mass="41734">MLVRGGMRTVQWIGVPRSLPNCTDIDAIVVSLKTRSIDADAAVRESLQALAALRAAGIERFYFKYGSTFDSTPLGNIGPVAEALLEAIGAEQTVFCPAFPENGRTVYRGHLFVGDVLLQESGMQHHPLTPMTDANLVRWLVLQTRGGVGLAPLGVVRAGSVAIQARLAELRDEGVRLAIADAVSDEDLAAWACALVDAPLITGASALATPLGRAYRRNGLLSGDPAAAAFAPTAGSAAVLAGSCSTATQRQVAAWTASRPALRLDPRRLAAGEDVVGESLAWAEPRLADGPVLISSTATPDEIDETRMSLGERATSLVEDAMGRLARGLVDLGVRRLVVAGGETSGAVLRALGIASLRIGPSIAPGVPWTQSTGKPSLDLALKSGNFGQDDFFARALNND</sequence>
<keyword evidence="16" id="KW-1185">Reference proteome</keyword>
<accession>A0A518DAP8</accession>
<keyword evidence="4" id="KW-0418">Kinase</keyword>
<evidence type="ECO:0000256" key="3">
    <source>
        <dbReference type="ARBA" id="ARBA00022741"/>
    </source>
</evidence>
<dbReference type="KEGG" id="pnd:Pla175_19320"/>
<keyword evidence="6" id="KW-0119">Carbohydrate metabolism</keyword>
<evidence type="ECO:0000256" key="11">
    <source>
        <dbReference type="ARBA" id="ARBA00039461"/>
    </source>
</evidence>
<evidence type="ECO:0000313" key="15">
    <source>
        <dbReference type="EMBL" id="QDU88554.1"/>
    </source>
</evidence>
<name>A0A518DAP8_9BACT</name>
<keyword evidence="2" id="KW-0808">Transferase</keyword>
<comment type="catalytic activity">
    <reaction evidence="7">
        <text>3-dehydro-L-erythronate + ATP = 3-dehydro-4-O-phospho-L-erythronate + ADP + H(+)</text>
        <dbReference type="Rhea" id="RHEA:52552"/>
        <dbReference type="ChEBI" id="CHEBI:15378"/>
        <dbReference type="ChEBI" id="CHEBI:30616"/>
        <dbReference type="ChEBI" id="CHEBI:136592"/>
        <dbReference type="ChEBI" id="CHEBI:136670"/>
        <dbReference type="ChEBI" id="CHEBI:456216"/>
        <dbReference type="EC" id="2.7.1.217"/>
    </reaction>
</comment>
<gene>
    <name evidence="15" type="ORF">Pla175_19320</name>
</gene>
<dbReference type="InterPro" id="IPR031475">
    <property type="entry name" value="NBD_C"/>
</dbReference>
<feature type="domain" description="Four-carbon acid sugar kinase N-terminal" evidence="13">
    <location>
        <begin position="1"/>
        <end position="210"/>
    </location>
</feature>
<evidence type="ECO:0000256" key="7">
    <source>
        <dbReference type="ARBA" id="ARBA00035898"/>
    </source>
</evidence>
<evidence type="ECO:0000256" key="5">
    <source>
        <dbReference type="ARBA" id="ARBA00022840"/>
    </source>
</evidence>
<evidence type="ECO:0000256" key="10">
    <source>
        <dbReference type="ARBA" id="ARBA00039095"/>
    </source>
</evidence>
<dbReference type="NCBIfam" id="NF043035">
    <property type="entry name" value="OxoTetrKin"/>
    <property type="match status" value="1"/>
</dbReference>
<evidence type="ECO:0000259" key="13">
    <source>
        <dbReference type="Pfam" id="PF07005"/>
    </source>
</evidence>
<comment type="function">
    <text evidence="9">Catalyzes the ATP-dependent phosphorylation of 3-oxo-tetronate to 3-oxo-tetronate 4-phosphate.</text>
</comment>
<dbReference type="GO" id="GO:0016301">
    <property type="term" value="F:kinase activity"/>
    <property type="evidence" value="ECO:0007669"/>
    <property type="project" value="UniProtKB-KW"/>
</dbReference>
<evidence type="ECO:0000256" key="8">
    <source>
        <dbReference type="ARBA" id="ARBA00036346"/>
    </source>
</evidence>
<dbReference type="InterPro" id="IPR050007">
    <property type="entry name" value="OtnK"/>
</dbReference>
<evidence type="ECO:0000256" key="12">
    <source>
        <dbReference type="ARBA" id="ARBA00041377"/>
    </source>
</evidence>
<dbReference type="Gene3D" id="3.40.50.10840">
    <property type="entry name" value="Putative sugar-binding, N-terminal domain"/>
    <property type="match status" value="1"/>
</dbReference>
<dbReference type="AlphaFoldDB" id="A0A518DAP8"/>
<evidence type="ECO:0000256" key="1">
    <source>
        <dbReference type="ARBA" id="ARBA00005715"/>
    </source>
</evidence>